<evidence type="ECO:0000313" key="2">
    <source>
        <dbReference type="EMBL" id="RWA13645.1"/>
    </source>
</evidence>
<sequence length="124" mass="13774">MCTEVYNLFGDIKCQHKEYQNTFPCHIARRCSADDDQPLKEPIFLPARPPNVPPGLLGCKVRRATRPVTGKCRDCRRRELQVAQSNNIHKTAPSWTSASSVGSSKSTVNGFIKPSPDHRALAKA</sequence>
<keyword evidence="3" id="KW-1185">Reference proteome</keyword>
<comment type="caution">
    <text evidence="2">The sequence shown here is derived from an EMBL/GenBank/DDBJ whole genome shotgun (WGS) entry which is preliminary data.</text>
</comment>
<proteinExistence type="predicted"/>
<organism evidence="2 3">
    <name type="scientific">Xylaria grammica</name>
    <dbReference type="NCBI Taxonomy" id="363999"/>
    <lineage>
        <taxon>Eukaryota</taxon>
        <taxon>Fungi</taxon>
        <taxon>Dikarya</taxon>
        <taxon>Ascomycota</taxon>
        <taxon>Pezizomycotina</taxon>
        <taxon>Sordariomycetes</taxon>
        <taxon>Xylariomycetidae</taxon>
        <taxon>Xylariales</taxon>
        <taxon>Xylariaceae</taxon>
        <taxon>Xylaria</taxon>
    </lineage>
</organism>
<accession>A0A439DGV8</accession>
<name>A0A439DGV8_9PEZI</name>
<reference evidence="2 3" key="1">
    <citation type="submission" date="2018-12" db="EMBL/GenBank/DDBJ databases">
        <title>Draft genome sequence of Xylaria grammica IHI A82.</title>
        <authorList>
            <person name="Buettner E."/>
            <person name="Kellner H."/>
        </authorList>
    </citation>
    <scope>NUCLEOTIDE SEQUENCE [LARGE SCALE GENOMIC DNA]</scope>
    <source>
        <strain evidence="2 3">IHI A82</strain>
    </source>
</reference>
<evidence type="ECO:0000256" key="1">
    <source>
        <dbReference type="SAM" id="MobiDB-lite"/>
    </source>
</evidence>
<feature type="region of interest" description="Disordered" evidence="1">
    <location>
        <begin position="91"/>
        <end position="124"/>
    </location>
</feature>
<evidence type="ECO:0000313" key="3">
    <source>
        <dbReference type="Proteomes" id="UP000286045"/>
    </source>
</evidence>
<dbReference type="Proteomes" id="UP000286045">
    <property type="component" value="Unassembled WGS sequence"/>
</dbReference>
<dbReference type="AlphaFoldDB" id="A0A439DGV8"/>
<protein>
    <submittedName>
        <fullName evidence="2">Uncharacterized protein</fullName>
    </submittedName>
</protein>
<gene>
    <name evidence="2" type="ORF">EKO27_g1477</name>
</gene>
<feature type="compositionally biased region" description="Basic and acidic residues" evidence="1">
    <location>
        <begin position="115"/>
        <end position="124"/>
    </location>
</feature>
<feature type="compositionally biased region" description="Low complexity" evidence="1">
    <location>
        <begin position="94"/>
        <end position="106"/>
    </location>
</feature>
<dbReference type="EMBL" id="RYZI01000022">
    <property type="protein sequence ID" value="RWA13645.1"/>
    <property type="molecule type" value="Genomic_DNA"/>
</dbReference>